<sequence>MLSDTEAPLTTGKATAARTVVVPMAIQAFVVAEDFQDSMYQMAPLIQPDMSKLKPEAGEVMHDLMDQLDTSFWRLQARYNPRFVDLIVGGPKKNRVGIYLSWCLPKMYRAGITATDSTRATEEGNKAYQERRLRSGYSTRNDKHGNASPDASSPSQTQQNRADVEFRPVPDRWIIGRMVHSESSSITWTLLESNCIRALDDDELVMSASPQDLQSTTSPVMDVNAPIESQYKLLMGRSGPLDVQRQTKSRGIYKKPFNAFELGHEFFTDYQPHNMGVFSFFDDLAGLDDVVVDYMIMGYHADPDEDPLFLSRQPVDGESPVLNSELLDALSLLVDRRIPDGIAFLDAKADVTSRTLTHGLLRNLDFNRKSCKLEAPSVALQMAMYKHQPVAVGLHTMDALAAYLYVSLEEADDNTQEGLHVTSRLINQLLMLTAREDDVDSQRKAADEVASYGWIGQAEGTHWQLPKNEDEGRTQSANHTTKPILDEQKTALLKLNDKQTSLDACTREMRQILQRLFGCWWNALGLKKITPEVHKDRREKIKATAVELSARFGRLYTLTNALKSQVTAHKEALEASLVGPGRKRLVAIPAVEYGYFQDPSVVVVGAKSGWPAGFSDKLSVRLASEIAPALDSEIKWPVVGDMQEGFESLAREFKETNVEKRLGWKENPYAAIEDSQGLQGWFPLFLEWEVEYYHVPFKHWLFEPDETTGRWRYTISPKNELSIAIETPDCRRIGGRTSFIPEPAHILCTRLKQLLTQRSTGDDVLATAKAEEILDKIADLEYFSAPLSGLADHLLTLRRGHNPRPIPTDKDTREALGGLPDIIMELLQKESAHELAPYGSTTPLDPDYTAFSPFKPMIHGQARFTKFAIVDKFGQVVSGIKPGDEDFEPVTEPSALYPCISPSLTCGVLEGSTDEYWPNSAVKVDHKANLCQFFQIPPRINQAARLNAAFLIPSSSSDGAEHRHSASEWDNPIWAWLVANFQSHSIQLYNGDGEFVQEILLQPPSTAEEKGTVKLSIGPRAQGHVAMPTGRLIPLLREMSKFTFSNHLFDLLAGATDSGVLSNSVGVSEMPPAVFGRPFYIADVGVSIELAAPPLADASLLTAPPTARFAEPNLVDYELPIGLGNHTAAFDGLVGTFTARGTEIDIVYSAYSKAADAKYQDATERPQLLSVKPYFIAGDVPDSKAKHDAQLSLACVSVIAQPKCPIHIYSGSLFPMKEVSLPPWPTDVAMRTMQAFFYMGPYLVPEKPRGDLFHADISPHLAMSERVTATGERAEGEQQPPTSSPADPSIQLPLVGSQTGKWRWMQPRMDSGNTTWDPVSIRPVDTKLKVEAAAQSQIINGYVLVQPRTD</sequence>
<feature type="compositionally biased region" description="Polar residues" evidence="1">
    <location>
        <begin position="149"/>
        <end position="161"/>
    </location>
</feature>
<keyword evidence="3" id="KW-1185">Reference proteome</keyword>
<feature type="region of interest" description="Disordered" evidence="1">
    <location>
        <begin position="1269"/>
        <end position="1292"/>
    </location>
</feature>
<feature type="compositionally biased region" description="Basic and acidic residues" evidence="1">
    <location>
        <begin position="119"/>
        <end position="133"/>
    </location>
</feature>
<evidence type="ECO:0000313" key="3">
    <source>
        <dbReference type="Proteomes" id="UP000574317"/>
    </source>
</evidence>
<name>A0A8H5MSM2_9HYPO</name>
<feature type="region of interest" description="Disordered" evidence="1">
    <location>
        <begin position="116"/>
        <end position="164"/>
    </location>
</feature>
<evidence type="ECO:0000256" key="1">
    <source>
        <dbReference type="SAM" id="MobiDB-lite"/>
    </source>
</evidence>
<dbReference type="Proteomes" id="UP000574317">
    <property type="component" value="Unassembled WGS sequence"/>
</dbReference>
<evidence type="ECO:0000313" key="2">
    <source>
        <dbReference type="EMBL" id="KAF5540891.1"/>
    </source>
</evidence>
<dbReference type="EMBL" id="JAAOAO010000459">
    <property type="protein sequence ID" value="KAF5540891.1"/>
    <property type="molecule type" value="Genomic_DNA"/>
</dbReference>
<gene>
    <name evidence="2" type="ORF">FNAPI_10412</name>
</gene>
<organism evidence="2 3">
    <name type="scientific">Fusarium napiforme</name>
    <dbReference type="NCBI Taxonomy" id="42672"/>
    <lineage>
        <taxon>Eukaryota</taxon>
        <taxon>Fungi</taxon>
        <taxon>Dikarya</taxon>
        <taxon>Ascomycota</taxon>
        <taxon>Pezizomycotina</taxon>
        <taxon>Sordariomycetes</taxon>
        <taxon>Hypocreomycetidae</taxon>
        <taxon>Hypocreales</taxon>
        <taxon>Nectriaceae</taxon>
        <taxon>Fusarium</taxon>
        <taxon>Fusarium fujikuroi species complex</taxon>
    </lineage>
</organism>
<protein>
    <submittedName>
        <fullName evidence="2">Uncharacterized protein</fullName>
    </submittedName>
</protein>
<reference evidence="2 3" key="1">
    <citation type="submission" date="2020-05" db="EMBL/GenBank/DDBJ databases">
        <title>Identification and distribution of gene clusters putatively required for synthesis of sphingolipid metabolism inhibitors in phylogenetically diverse species of the filamentous fungus Fusarium.</title>
        <authorList>
            <person name="Kim H.-S."/>
            <person name="Busman M."/>
            <person name="Brown D.W."/>
            <person name="Divon H."/>
            <person name="Uhlig S."/>
            <person name="Proctor R.H."/>
        </authorList>
    </citation>
    <scope>NUCLEOTIDE SEQUENCE [LARGE SCALE GENOMIC DNA]</scope>
    <source>
        <strain evidence="2 3">NRRL 25196</strain>
    </source>
</reference>
<comment type="caution">
    <text evidence="2">The sequence shown here is derived from an EMBL/GenBank/DDBJ whole genome shotgun (WGS) entry which is preliminary data.</text>
</comment>
<proteinExistence type="predicted"/>
<accession>A0A8H5MSM2</accession>